<keyword evidence="6" id="KW-1185">Reference proteome</keyword>
<evidence type="ECO:0000313" key="4">
    <source>
        <dbReference type="EMBL" id="SIQ71867.1"/>
    </source>
</evidence>
<dbReference type="Gene3D" id="3.40.1170.60">
    <property type="match status" value="1"/>
</dbReference>
<dbReference type="STRING" id="1017273.SAMN05443094_103434"/>
<dbReference type="Proteomes" id="UP000215545">
    <property type="component" value="Unassembled WGS sequence"/>
</dbReference>
<dbReference type="Gene3D" id="3.30.1490.100">
    <property type="entry name" value="DNA polymerase, Y-family, little finger domain"/>
    <property type="match status" value="1"/>
</dbReference>
<gene>
    <name evidence="3" type="ORF">B1B05_08790</name>
    <name evidence="4" type="ORF">SAMN05443094_103434</name>
</gene>
<feature type="domain" description="UmuC" evidence="2">
    <location>
        <begin position="15"/>
        <end position="204"/>
    </location>
</feature>
<evidence type="ECO:0000259" key="2">
    <source>
        <dbReference type="PROSITE" id="PS50173"/>
    </source>
</evidence>
<dbReference type="EMBL" id="MWSK01000003">
    <property type="protein sequence ID" value="OXS78679.1"/>
    <property type="molecule type" value="Genomic_DNA"/>
</dbReference>
<dbReference type="GO" id="GO:0009432">
    <property type="term" value="P:SOS response"/>
    <property type="evidence" value="ECO:0007669"/>
    <property type="project" value="TreeGrafter"/>
</dbReference>
<dbReference type="PROSITE" id="PS50173">
    <property type="entry name" value="UMUC"/>
    <property type="match status" value="1"/>
</dbReference>
<reference evidence="6" key="2">
    <citation type="submission" date="2017-03" db="EMBL/GenBank/DDBJ databases">
        <title>Bacillus sp. V-88(T) DSM27956, whole genome shotgun sequencing project.</title>
        <authorList>
            <person name="Dastager S.G."/>
            <person name="Neurgaonkar P.S."/>
            <person name="Dharne M.S."/>
        </authorList>
    </citation>
    <scope>NUCLEOTIDE SEQUENCE [LARGE SCALE GENOMIC DNA]</scope>
    <source>
        <strain evidence="6">DSM 25145</strain>
    </source>
</reference>
<dbReference type="SUPFAM" id="SSF56672">
    <property type="entry name" value="DNA/RNA polymerases"/>
    <property type="match status" value="1"/>
</dbReference>
<dbReference type="RefSeq" id="WP_045849911.1">
    <property type="nucleotide sequence ID" value="NZ_FTLX01000003.1"/>
</dbReference>
<protein>
    <submittedName>
        <fullName evidence="3 4">DNA polymerase</fullName>
    </submittedName>
</protein>
<name>A0A1N6V1Y8_9BACI</name>
<comment type="similarity">
    <text evidence="1">Belongs to the DNA polymerase type-Y family.</text>
</comment>
<dbReference type="PANTHER" id="PTHR11076">
    <property type="entry name" value="DNA REPAIR POLYMERASE UMUC / TRANSFERASE FAMILY MEMBER"/>
    <property type="match status" value="1"/>
</dbReference>
<dbReference type="GO" id="GO:0003684">
    <property type="term" value="F:damaged DNA binding"/>
    <property type="evidence" value="ECO:0007669"/>
    <property type="project" value="InterPro"/>
</dbReference>
<evidence type="ECO:0000313" key="5">
    <source>
        <dbReference type="Proteomes" id="UP000186385"/>
    </source>
</evidence>
<dbReference type="Gene3D" id="1.10.150.20">
    <property type="entry name" value="5' to 3' exonuclease, C-terminal subdomain"/>
    <property type="match status" value="1"/>
</dbReference>
<dbReference type="AlphaFoldDB" id="A0A1N6V1Y8"/>
<dbReference type="InterPro" id="IPR001126">
    <property type="entry name" value="UmuC"/>
</dbReference>
<evidence type="ECO:0000313" key="3">
    <source>
        <dbReference type="EMBL" id="OXS78679.1"/>
    </source>
</evidence>
<accession>A0A1N6V1Y8</accession>
<organism evidence="4 5">
    <name type="scientific">Domibacillus enclensis</name>
    <dbReference type="NCBI Taxonomy" id="1017273"/>
    <lineage>
        <taxon>Bacteria</taxon>
        <taxon>Bacillati</taxon>
        <taxon>Bacillota</taxon>
        <taxon>Bacilli</taxon>
        <taxon>Bacillales</taxon>
        <taxon>Bacillaceae</taxon>
        <taxon>Domibacillus</taxon>
    </lineage>
</organism>
<dbReference type="CDD" id="cd01700">
    <property type="entry name" value="PolY_Pol_V_umuC"/>
    <property type="match status" value="1"/>
</dbReference>
<reference evidence="3" key="3">
    <citation type="submission" date="2017-03" db="EMBL/GenBank/DDBJ databases">
        <authorList>
            <person name="Dastager S.G."/>
            <person name="Neurgaonkar P.S."/>
            <person name="Dharne M.S."/>
        </authorList>
    </citation>
    <scope>NUCLEOTIDE SEQUENCE</scope>
    <source>
        <strain evidence="3">DSM 25145</strain>
    </source>
</reference>
<dbReference type="InterPro" id="IPR043502">
    <property type="entry name" value="DNA/RNA_pol_sf"/>
</dbReference>
<proteinExistence type="inferred from homology"/>
<dbReference type="Pfam" id="PF00817">
    <property type="entry name" value="IMS"/>
    <property type="match status" value="1"/>
</dbReference>
<dbReference type="InterPro" id="IPR043128">
    <property type="entry name" value="Rev_trsase/Diguanyl_cyclase"/>
</dbReference>
<dbReference type="GO" id="GO:0005829">
    <property type="term" value="C:cytosol"/>
    <property type="evidence" value="ECO:0007669"/>
    <property type="project" value="TreeGrafter"/>
</dbReference>
<evidence type="ECO:0000256" key="1">
    <source>
        <dbReference type="ARBA" id="ARBA00010945"/>
    </source>
</evidence>
<dbReference type="GO" id="GO:0006281">
    <property type="term" value="P:DNA repair"/>
    <property type="evidence" value="ECO:0007669"/>
    <property type="project" value="InterPro"/>
</dbReference>
<dbReference type="PANTHER" id="PTHR11076:SF35">
    <property type="entry name" value="DNA REPAIR PROTEIN HOMOLOG YOBH"/>
    <property type="match status" value="1"/>
</dbReference>
<dbReference type="OrthoDB" id="9808813at2"/>
<dbReference type="GO" id="GO:0003887">
    <property type="term" value="F:DNA-directed DNA polymerase activity"/>
    <property type="evidence" value="ECO:0007669"/>
    <property type="project" value="UniProtKB-KW"/>
</dbReference>
<dbReference type="EMBL" id="FTLX01000003">
    <property type="protein sequence ID" value="SIQ71867.1"/>
    <property type="molecule type" value="Genomic_DNA"/>
</dbReference>
<dbReference type="Pfam" id="PF11799">
    <property type="entry name" value="IMS_C"/>
    <property type="match status" value="1"/>
</dbReference>
<sequence length="429" mass="48909">MKTPIEDDQLPRRSVLCVDVKSFFASVEAVRRRLHPLHAYIIVIANRERSGSVVLAASPRVKKEFGIKTGSRNFEIPKDPRLMIVEPSMSLYLQVNGMIMAIFRRFVADEDLHIYSIDEAFLDVTASHRLFGDKCTIAQKIQRAIWQELRLVVTIGIGDNPLLAKLALDNEGKDAPDGIACWTYDDVPTKVWNIHPITDMWGISGGYARSLSNIGIESVRDLAHADKWKLKKKFGILGMQMYYHAWGIDYSVLSEKVGVREKTYSKGQILLRDYYHEHEIIIVIKEMTEDVASRLRRHGVAASGIALGISYTRDIEDRGFHHQVLLPRSTNSTAELSAHFVRLFRKHWMEQPVRQIHVVCSKLQPAGHEQIDLFTPPELDERRHIIDETIDEIRDRFGKDAIFRAYSLMKGGTYLQRAGHVGGHKGNSF</sequence>
<dbReference type="Gene3D" id="3.30.70.270">
    <property type="match status" value="1"/>
</dbReference>
<dbReference type="InterPro" id="IPR050116">
    <property type="entry name" value="DNA_polymerase-Y"/>
</dbReference>
<dbReference type="GO" id="GO:0042276">
    <property type="term" value="P:error-prone translesion synthesis"/>
    <property type="evidence" value="ECO:0007669"/>
    <property type="project" value="TreeGrafter"/>
</dbReference>
<dbReference type="InterPro" id="IPR036775">
    <property type="entry name" value="DNA_pol_Y-fam_lit_finger_sf"/>
</dbReference>
<dbReference type="InterPro" id="IPR017961">
    <property type="entry name" value="DNA_pol_Y-fam_little_finger"/>
</dbReference>
<dbReference type="SUPFAM" id="SSF100879">
    <property type="entry name" value="Lesion bypass DNA polymerase (Y-family), little finger domain"/>
    <property type="match status" value="1"/>
</dbReference>
<dbReference type="Proteomes" id="UP000186385">
    <property type="component" value="Unassembled WGS sequence"/>
</dbReference>
<reference evidence="4 5" key="1">
    <citation type="submission" date="2017-01" db="EMBL/GenBank/DDBJ databases">
        <authorList>
            <person name="Mah S.A."/>
            <person name="Swanson W.J."/>
            <person name="Moy G.W."/>
            <person name="Vacquier V.D."/>
        </authorList>
    </citation>
    <scope>NUCLEOTIDE SEQUENCE [LARGE SCALE GENOMIC DNA]</scope>
    <source>
        <strain evidence="4 5">NIO-1016</strain>
    </source>
</reference>
<evidence type="ECO:0000313" key="6">
    <source>
        <dbReference type="Proteomes" id="UP000215545"/>
    </source>
</evidence>